<evidence type="ECO:0000313" key="4">
    <source>
        <dbReference type="Proteomes" id="UP000605986"/>
    </source>
</evidence>
<dbReference type="PANTHER" id="PTHR35041">
    <property type="entry name" value="MEDIATOR OF RNA POLYMERASE II TRANSCRIPTION SUBUNIT 1"/>
    <property type="match status" value="1"/>
</dbReference>
<comment type="caution">
    <text evidence="3">The sequence shown here is derived from an EMBL/GenBank/DDBJ whole genome shotgun (WGS) entry which is preliminary data.</text>
</comment>
<organism evidence="3 4">
    <name type="scientific">Fusarium austroafricanum</name>
    <dbReference type="NCBI Taxonomy" id="2364996"/>
    <lineage>
        <taxon>Eukaryota</taxon>
        <taxon>Fungi</taxon>
        <taxon>Dikarya</taxon>
        <taxon>Ascomycota</taxon>
        <taxon>Pezizomycotina</taxon>
        <taxon>Sordariomycetes</taxon>
        <taxon>Hypocreomycetidae</taxon>
        <taxon>Hypocreales</taxon>
        <taxon>Nectriaceae</taxon>
        <taxon>Fusarium</taxon>
        <taxon>Fusarium concolor species complex</taxon>
    </lineage>
</organism>
<reference evidence="3" key="1">
    <citation type="submission" date="2020-01" db="EMBL/GenBank/DDBJ databases">
        <title>Identification and distribution of gene clusters putatively required for synthesis of sphingolipid metabolism inhibitors in phylogenetically diverse species of the filamentous fungus Fusarium.</title>
        <authorList>
            <person name="Kim H.-S."/>
            <person name="Busman M."/>
            <person name="Brown D.W."/>
            <person name="Divon H."/>
            <person name="Uhlig S."/>
            <person name="Proctor R.H."/>
        </authorList>
    </citation>
    <scope>NUCLEOTIDE SEQUENCE</scope>
    <source>
        <strain evidence="3">NRRL 53441</strain>
    </source>
</reference>
<evidence type="ECO:0000256" key="1">
    <source>
        <dbReference type="SAM" id="MobiDB-lite"/>
    </source>
</evidence>
<sequence>MERDVSPLPKAIRRKQVPPDSPHSPWSLSETNSKQQSPLLRPTSPRQDPRSWQRLPSSQIDLLSSNPESDQSSTLTQPRCSLRWYNILKSRWLMIACLLFGIGAAIGHDTLNNHLYGKKAKNQIWWLRLGQSLAFVSKANSAIAVSLAYQQIAWRAVAQRSFSVHAVDSLFGAAHNAIELLNGEAWRKSWFVMILALYMWVSPFVVIFTSATLSVVRHQNTTCYSVRTLNFSKEALEKWNQSQRARGNETLNGSRLSWYNDTLPDDEGPDVFDFWISPSAYLDEIASTVLIGGQAIQRNEVADEICGPEWDCSTTIHFTGPGYRCEQLAKGANSPIKRFNGQVSPLNLSELIPNGWLTYQSIIDEGDYAERQIEHERYFNRKKQKLPFPKNLGAFRTEPIMWLGYVTVDDVLANHANNSDEKGWYEDFTPVISACEHWEVNYTVTLTYTRGFQSYNVTNRDYIRRIINTTYVDDSADDGTLDKTVAEPQENYVFPRDWKNYQRVAAYHSLGFKLRSLLHGRLSLPDGSVGSDITQSKLVGRHELLPVPDFVNETRRLYENLLISLLSDPQLLAVTWAAHPDQSSGTRAWKNGTEYPCTRRSTASYFFYQRNVLVTVYALSFVIVGVAVAYGMKALRHDGVEELREITFSSIASATKDVRLNRNNRKERIRAWLVEDDLGGGVYEFRAAGAKQRRRSMSDALMRC</sequence>
<feature type="transmembrane region" description="Helical" evidence="2">
    <location>
        <begin position="92"/>
        <end position="111"/>
    </location>
</feature>
<dbReference type="EMBL" id="JAADJG010000031">
    <property type="protein sequence ID" value="KAF4457221.1"/>
    <property type="molecule type" value="Genomic_DNA"/>
</dbReference>
<keyword evidence="2" id="KW-1133">Transmembrane helix</keyword>
<name>A0A8H4KUY5_9HYPO</name>
<evidence type="ECO:0000313" key="3">
    <source>
        <dbReference type="EMBL" id="KAF4457221.1"/>
    </source>
</evidence>
<feature type="region of interest" description="Disordered" evidence="1">
    <location>
        <begin position="1"/>
        <end position="52"/>
    </location>
</feature>
<feature type="compositionally biased region" description="Polar residues" evidence="1">
    <location>
        <begin position="24"/>
        <end position="38"/>
    </location>
</feature>
<proteinExistence type="predicted"/>
<protein>
    <submittedName>
        <fullName evidence="3">Uncharacterized protein</fullName>
    </submittedName>
</protein>
<dbReference type="PANTHER" id="PTHR35041:SF3">
    <property type="entry name" value="FORMYLMETHIONINE DEFORMYLASE-LIKE PROTEIN"/>
    <property type="match status" value="1"/>
</dbReference>
<feature type="transmembrane region" description="Helical" evidence="2">
    <location>
        <begin position="612"/>
        <end position="632"/>
    </location>
</feature>
<gene>
    <name evidence="3" type="ORF">F53441_785</name>
</gene>
<keyword evidence="4" id="KW-1185">Reference proteome</keyword>
<keyword evidence="2" id="KW-0472">Membrane</keyword>
<dbReference type="OrthoDB" id="5340195at2759"/>
<accession>A0A8H4KUY5</accession>
<feature type="transmembrane region" description="Helical" evidence="2">
    <location>
        <begin position="190"/>
        <end position="216"/>
    </location>
</feature>
<evidence type="ECO:0000256" key="2">
    <source>
        <dbReference type="SAM" id="Phobius"/>
    </source>
</evidence>
<dbReference type="AlphaFoldDB" id="A0A8H4KUY5"/>
<keyword evidence="2" id="KW-0812">Transmembrane</keyword>
<dbReference type="Proteomes" id="UP000605986">
    <property type="component" value="Unassembled WGS sequence"/>
</dbReference>